<comment type="caution">
    <text evidence="3">The sequence shown here is derived from an EMBL/GenBank/DDBJ whole genome shotgun (WGS) entry which is preliminary data.</text>
</comment>
<evidence type="ECO:0000256" key="1">
    <source>
        <dbReference type="SAM" id="MobiDB-lite"/>
    </source>
</evidence>
<feature type="domain" description="PB1" evidence="2">
    <location>
        <begin position="602"/>
        <end position="686"/>
    </location>
</feature>
<dbReference type="InterPro" id="IPR000270">
    <property type="entry name" value="PB1_dom"/>
</dbReference>
<feature type="non-terminal residue" evidence="3">
    <location>
        <position position="1"/>
    </location>
</feature>
<reference evidence="3 4" key="1">
    <citation type="submission" date="2024-04" db="EMBL/GenBank/DDBJ databases">
        <title>The reference genome of an endangered Asteraceae, Deinandra increscens subsp. villosa, native to the Central Coast of California.</title>
        <authorList>
            <person name="Guilliams M."/>
            <person name="Hasenstab-Lehman K."/>
            <person name="Meyer R."/>
            <person name="Mcevoy S."/>
        </authorList>
    </citation>
    <scope>NUCLEOTIDE SEQUENCE [LARGE SCALE GENOMIC DNA]</scope>
    <source>
        <tissue evidence="3">Leaf</tissue>
    </source>
</reference>
<sequence>WHVHTFIFLITGSRQSDQLNSDMTRTKVSKFLEAFPIPHPQHMKAAGGWILWSGSSSSADLGTPINMIQDKIRSALCNTVLFPVLLAQFWEPVAIGSRRVLSTSGQPFAIRNLSNELALYRLYSEKYNYNMDVNKGDDTERDHMIISGGPATAFLSGLPYIYDLQWIPLQDDDESFNVSVMLPICFPCESYCIGVIEFTMDYGLYDMGHFVLRMIKEIKKAGLDVFYVQHLIPYQTIKGLKHVKEEIEKAIRVVCESHNLALAQVWIASNVPSSYSLEETETKLSLALKLTGYFYAESSMSHDGLDYFEMYCSLCDVISSPWKELAQKTLQDYKSRCNSKNSAVAICLRSIDTGDFDYAFEFFWSKRLNSTSMLESILSTLKRCLPGFRFASGAELDEESDVIDVSSYTDIETINFKIFQGKRLSLIQKAFEEEKKPIVKCLTAEIPSFKFPLGPEVGDKLYIDIESSTESEGDETTNKVKRLSPMPIKLEAPGKGKNPMGLNYKKPSPSEVRRKTAPIELSFEKLEEQFGKTMEEAAENLDVSKSTLKRRWKEHFENSGQECKPWPGPRLNKRKGNDSPVTPEPNEEVNGAIQEPPTDHIMVTVEAHYARNMIRFPLRIWEATFATIEEKIGMKFKLSVGSYMLKYLDEAGREILLTSDDEMSYCIESSKKPDGRIVLQVSVQPSTPY</sequence>
<name>A0AAP0GH97_9ASTR</name>
<dbReference type="CDD" id="cd05992">
    <property type="entry name" value="PB1"/>
    <property type="match status" value="1"/>
</dbReference>
<proteinExistence type="predicted"/>
<dbReference type="SMART" id="SM00666">
    <property type="entry name" value="PB1"/>
    <property type="match status" value="1"/>
</dbReference>
<keyword evidence="4" id="KW-1185">Reference proteome</keyword>
<dbReference type="Gene3D" id="3.10.20.90">
    <property type="entry name" value="Phosphatidylinositol 3-kinase Catalytic Subunit, Chain A, domain 1"/>
    <property type="match status" value="1"/>
</dbReference>
<evidence type="ECO:0000259" key="2">
    <source>
        <dbReference type="SMART" id="SM00666"/>
    </source>
</evidence>
<dbReference type="Pfam" id="PF00564">
    <property type="entry name" value="PB1"/>
    <property type="match status" value="1"/>
</dbReference>
<dbReference type="AlphaFoldDB" id="A0AAP0GH97"/>
<organism evidence="3 4">
    <name type="scientific">Deinandra increscens subsp. villosa</name>
    <dbReference type="NCBI Taxonomy" id="3103831"/>
    <lineage>
        <taxon>Eukaryota</taxon>
        <taxon>Viridiplantae</taxon>
        <taxon>Streptophyta</taxon>
        <taxon>Embryophyta</taxon>
        <taxon>Tracheophyta</taxon>
        <taxon>Spermatophyta</taxon>
        <taxon>Magnoliopsida</taxon>
        <taxon>eudicotyledons</taxon>
        <taxon>Gunneridae</taxon>
        <taxon>Pentapetalae</taxon>
        <taxon>asterids</taxon>
        <taxon>campanulids</taxon>
        <taxon>Asterales</taxon>
        <taxon>Asteraceae</taxon>
        <taxon>Asteroideae</taxon>
        <taxon>Heliantheae alliance</taxon>
        <taxon>Madieae</taxon>
        <taxon>Madiinae</taxon>
        <taxon>Deinandra</taxon>
    </lineage>
</organism>
<feature type="region of interest" description="Disordered" evidence="1">
    <location>
        <begin position="556"/>
        <end position="593"/>
    </location>
</feature>
<dbReference type="GO" id="GO:0003700">
    <property type="term" value="F:DNA-binding transcription factor activity"/>
    <property type="evidence" value="ECO:0007669"/>
    <property type="project" value="InterPro"/>
</dbReference>
<dbReference type="PANTHER" id="PTHR32002">
    <property type="entry name" value="PROTEIN NLP8"/>
    <property type="match status" value="1"/>
</dbReference>
<dbReference type="Pfam" id="PF22922">
    <property type="entry name" value="GAF_NLP"/>
    <property type="match status" value="2"/>
</dbReference>
<evidence type="ECO:0000313" key="4">
    <source>
        <dbReference type="Proteomes" id="UP001408789"/>
    </source>
</evidence>
<dbReference type="InterPro" id="IPR055081">
    <property type="entry name" value="NLP1-9_GAF"/>
</dbReference>
<dbReference type="SUPFAM" id="SSF54277">
    <property type="entry name" value="CAD &amp; PB1 domains"/>
    <property type="match status" value="1"/>
</dbReference>
<dbReference type="EMBL" id="JBCNJP010015227">
    <property type="protein sequence ID" value="KAK9048120.1"/>
    <property type="molecule type" value="Genomic_DNA"/>
</dbReference>
<dbReference type="InterPro" id="IPR045012">
    <property type="entry name" value="NLP"/>
</dbReference>
<dbReference type="Proteomes" id="UP001408789">
    <property type="component" value="Unassembled WGS sequence"/>
</dbReference>
<gene>
    <name evidence="3" type="ORF">SSX86_032917</name>
</gene>
<evidence type="ECO:0000313" key="3">
    <source>
        <dbReference type="EMBL" id="KAK9048120.1"/>
    </source>
</evidence>
<feature type="region of interest" description="Disordered" evidence="1">
    <location>
        <begin position="488"/>
        <end position="513"/>
    </location>
</feature>
<accession>A0AAP0GH97</accession>
<protein>
    <recommendedName>
        <fullName evidence="2">PB1 domain-containing protein</fullName>
    </recommendedName>
</protein>
<dbReference type="PANTHER" id="PTHR32002:SF49">
    <property type="entry name" value="BILE ACID:SODIUM SYMPORTER_ARSENICAL RESISTANCE PROTEIN ACR3-RELATED"/>
    <property type="match status" value="1"/>
</dbReference>